<dbReference type="EMBL" id="JAJBZT010000002">
    <property type="protein sequence ID" value="MCB6182556.1"/>
    <property type="molecule type" value="Genomic_DNA"/>
</dbReference>
<comment type="similarity">
    <text evidence="2 7">Belongs to the CobB/CobQ family. CobQ subfamily.</text>
</comment>
<feature type="active site" evidence="7">
    <location>
        <position position="429"/>
    </location>
</feature>
<comment type="caution">
    <text evidence="10">The sequence shown here is derived from an EMBL/GenBank/DDBJ whole genome shotgun (WGS) entry which is preliminary data.</text>
</comment>
<comment type="pathway">
    <text evidence="1 7">Cofactor biosynthesis; adenosylcobalamin biosynthesis.</text>
</comment>
<dbReference type="PROSITE" id="PS51274">
    <property type="entry name" value="GATASE_COBBQ"/>
    <property type="match status" value="1"/>
</dbReference>
<evidence type="ECO:0000256" key="1">
    <source>
        <dbReference type="ARBA" id="ARBA00004953"/>
    </source>
</evidence>
<dbReference type="InterPro" id="IPR033949">
    <property type="entry name" value="CobQ_GATase1"/>
</dbReference>
<evidence type="ECO:0000256" key="5">
    <source>
        <dbReference type="ARBA" id="ARBA00022962"/>
    </source>
</evidence>
<evidence type="ECO:0000256" key="2">
    <source>
        <dbReference type="ARBA" id="ARBA00006205"/>
    </source>
</evidence>
<dbReference type="RefSeq" id="WP_227178406.1">
    <property type="nucleotide sequence ID" value="NZ_JAJBZT010000002.1"/>
</dbReference>
<evidence type="ECO:0000256" key="4">
    <source>
        <dbReference type="ARBA" id="ARBA00022573"/>
    </source>
</evidence>
<feature type="active site" description="Nucleophile" evidence="7">
    <location>
        <position position="327"/>
    </location>
</feature>
<dbReference type="Pfam" id="PF01656">
    <property type="entry name" value="CbiA"/>
    <property type="match status" value="1"/>
</dbReference>
<dbReference type="InterPro" id="IPR029062">
    <property type="entry name" value="Class_I_gatase-like"/>
</dbReference>
<dbReference type="InterPro" id="IPR004459">
    <property type="entry name" value="CobQ_synth"/>
</dbReference>
<evidence type="ECO:0000256" key="6">
    <source>
        <dbReference type="ARBA" id="ARBA00025166"/>
    </source>
</evidence>
<keyword evidence="11" id="KW-1185">Reference proteome</keyword>
<dbReference type="SUPFAM" id="SSF52317">
    <property type="entry name" value="Class I glutamine amidotransferase-like"/>
    <property type="match status" value="1"/>
</dbReference>
<dbReference type="InterPro" id="IPR027417">
    <property type="entry name" value="P-loop_NTPase"/>
</dbReference>
<sequence>MPTIMIQGCTSDAGKSTMVAALCRVLAKHSLRVTPFKPQNMALNSAVTIDGGEIGRAQAFQALAAGIPAHSDQNPVLLKPTSDCMAQVIIQGKVLGNLNAIDYHEYKKTAKNAVMDSWQRLSSLFDWVAVEGAGSPAEVNLREGDIANMGFAEEVDCPVWLVADIDRGGVFAHIIGTLACLSESEQARIQGFIINRFRGDIALLEPGITWLEEKTNKPVLAVIPYLHGLTIAAEDAIQTEHQGDGKFRILVLTLPHISNHTDFDPLRLHPEVTLTFSTPEQPLPSADLIIIPGSKNTRSDLAWLKHFHYDAAITRHLRYGGKVIGICGGYQMLGEWVDDPSDIEGELGRSAGLCFLPIGTTLHPVKQLKEVQGTLTLLNERVPVKGYEIHQGISQILESGTQQIIENTVDQSYIGCLSKDEMILGTYLHGVFDDPNACQLLLKWAGLNASVQPSIDTLYEQAIERLSTAFETAFEERQRGSLLTYLTGE</sequence>
<protein>
    <recommendedName>
        <fullName evidence="3 7">Cobyric acid synthase</fullName>
    </recommendedName>
</protein>
<evidence type="ECO:0000256" key="3">
    <source>
        <dbReference type="ARBA" id="ARBA00019833"/>
    </source>
</evidence>
<gene>
    <name evidence="7" type="primary">cobQ</name>
    <name evidence="10" type="ORF">LIN78_03200</name>
</gene>
<dbReference type="CDD" id="cd05389">
    <property type="entry name" value="CobQ_N"/>
    <property type="match status" value="1"/>
</dbReference>
<dbReference type="CDD" id="cd01750">
    <property type="entry name" value="GATase1_CobQ"/>
    <property type="match status" value="1"/>
</dbReference>
<evidence type="ECO:0000256" key="7">
    <source>
        <dbReference type="HAMAP-Rule" id="MF_00028"/>
    </source>
</evidence>
<name>A0ABS8D2Z4_9NEIS</name>
<evidence type="ECO:0000259" key="9">
    <source>
        <dbReference type="Pfam" id="PF07685"/>
    </source>
</evidence>
<dbReference type="Pfam" id="PF07685">
    <property type="entry name" value="GATase_3"/>
    <property type="match status" value="1"/>
</dbReference>
<keyword evidence="4 7" id="KW-0169">Cobalamin biosynthesis</keyword>
<evidence type="ECO:0000313" key="10">
    <source>
        <dbReference type="EMBL" id="MCB6182556.1"/>
    </source>
</evidence>
<dbReference type="Proteomes" id="UP001165395">
    <property type="component" value="Unassembled WGS sequence"/>
</dbReference>
<accession>A0ABS8D2Z4</accession>
<comment type="function">
    <text evidence="6 7">Catalyzes amidations at positions B, D, E, and G on adenosylcobyrinic A,C-diamide. NH(2) groups are provided by glutamine, and one molecule of ATP is hydrogenolyzed for each amidation.</text>
</comment>
<reference evidence="10" key="1">
    <citation type="submission" date="2021-10" db="EMBL/GenBank/DDBJ databases">
        <title>The complete genome sequence of Leeia sp. TBRC 13508.</title>
        <authorList>
            <person name="Charoenyingcharoen P."/>
            <person name="Yukphan P."/>
        </authorList>
    </citation>
    <scope>NUCLEOTIDE SEQUENCE</scope>
    <source>
        <strain evidence="10">TBRC 13508</strain>
    </source>
</reference>
<feature type="domain" description="CobB/CobQ-like glutamine amidotransferase" evidence="9">
    <location>
        <begin position="248"/>
        <end position="436"/>
    </location>
</feature>
<dbReference type="InterPro" id="IPR002586">
    <property type="entry name" value="CobQ/CobB/MinD/ParA_Nub-bd_dom"/>
</dbReference>
<feature type="domain" description="CobQ/CobB/MinD/ParA nucleotide binding" evidence="8">
    <location>
        <begin position="4"/>
        <end position="233"/>
    </location>
</feature>
<dbReference type="SUPFAM" id="SSF52540">
    <property type="entry name" value="P-loop containing nucleoside triphosphate hydrolases"/>
    <property type="match status" value="1"/>
</dbReference>
<dbReference type="InterPro" id="IPR047045">
    <property type="entry name" value="CobQ_N"/>
</dbReference>
<keyword evidence="5 7" id="KW-0315">Glutamine amidotransferase</keyword>
<dbReference type="HAMAP" id="MF_00028">
    <property type="entry name" value="CobQ"/>
    <property type="match status" value="1"/>
</dbReference>
<dbReference type="NCBIfam" id="NF001989">
    <property type="entry name" value="PRK00784.1"/>
    <property type="match status" value="1"/>
</dbReference>
<evidence type="ECO:0000259" key="8">
    <source>
        <dbReference type="Pfam" id="PF01656"/>
    </source>
</evidence>
<dbReference type="InterPro" id="IPR011698">
    <property type="entry name" value="GATase_3"/>
</dbReference>
<evidence type="ECO:0000313" key="11">
    <source>
        <dbReference type="Proteomes" id="UP001165395"/>
    </source>
</evidence>
<dbReference type="PANTHER" id="PTHR21343">
    <property type="entry name" value="DETHIOBIOTIN SYNTHETASE"/>
    <property type="match status" value="1"/>
</dbReference>
<dbReference type="Gene3D" id="3.40.50.880">
    <property type="match status" value="1"/>
</dbReference>
<dbReference type="Gene3D" id="3.40.50.300">
    <property type="entry name" value="P-loop containing nucleotide triphosphate hydrolases"/>
    <property type="match status" value="1"/>
</dbReference>
<dbReference type="NCBIfam" id="TIGR00313">
    <property type="entry name" value="cobQ"/>
    <property type="match status" value="1"/>
</dbReference>
<proteinExistence type="inferred from homology"/>
<dbReference type="PANTHER" id="PTHR21343:SF1">
    <property type="entry name" value="COBYRIC ACID SYNTHASE"/>
    <property type="match status" value="1"/>
</dbReference>
<organism evidence="10 11">
    <name type="scientific">Leeia speluncae</name>
    <dbReference type="NCBI Taxonomy" id="2884804"/>
    <lineage>
        <taxon>Bacteria</taxon>
        <taxon>Pseudomonadati</taxon>
        <taxon>Pseudomonadota</taxon>
        <taxon>Betaproteobacteria</taxon>
        <taxon>Neisseriales</taxon>
        <taxon>Leeiaceae</taxon>
        <taxon>Leeia</taxon>
    </lineage>
</organism>